<comment type="similarity">
    <text evidence="1">Belongs to the PPR family. P subfamily.</text>
</comment>
<dbReference type="InterPro" id="IPR002885">
    <property type="entry name" value="PPR_rpt"/>
</dbReference>
<feature type="repeat" description="PPR" evidence="2">
    <location>
        <begin position="775"/>
        <end position="809"/>
    </location>
</feature>
<evidence type="ECO:0008006" key="6">
    <source>
        <dbReference type="Google" id="ProtNLM"/>
    </source>
</evidence>
<dbReference type="InterPro" id="IPR050872">
    <property type="entry name" value="PPR_P_subfamily"/>
</dbReference>
<dbReference type="PANTHER" id="PTHR46128:SF211">
    <property type="entry name" value="PENTACOTRIPEPTIDE-REPEAT REGION OF PRORP DOMAIN-CONTAINING PROTEIN"/>
    <property type="match status" value="1"/>
</dbReference>
<feature type="compositionally biased region" description="Low complexity" evidence="3">
    <location>
        <begin position="225"/>
        <end position="235"/>
    </location>
</feature>
<evidence type="ECO:0000256" key="1">
    <source>
        <dbReference type="ARBA" id="ARBA00007626"/>
    </source>
</evidence>
<feature type="compositionally biased region" description="Polar residues" evidence="3">
    <location>
        <begin position="145"/>
        <end position="155"/>
    </location>
</feature>
<dbReference type="InterPro" id="IPR011990">
    <property type="entry name" value="TPR-like_helical_dom_sf"/>
</dbReference>
<dbReference type="PANTHER" id="PTHR46128">
    <property type="entry name" value="MITOCHONDRIAL GROUP I INTRON SPLICING FACTOR CCM1"/>
    <property type="match status" value="1"/>
</dbReference>
<feature type="region of interest" description="Disordered" evidence="3">
    <location>
        <begin position="183"/>
        <end position="269"/>
    </location>
</feature>
<dbReference type="EMBL" id="JAVLET010000002">
    <property type="protein sequence ID" value="KAL0473814.1"/>
    <property type="molecule type" value="Genomic_DNA"/>
</dbReference>
<name>A0ABR3DMC0_NEUIN</name>
<gene>
    <name evidence="4" type="ORF">QR685DRAFT_542343</name>
</gene>
<evidence type="ECO:0000256" key="2">
    <source>
        <dbReference type="PROSITE-ProRule" id="PRU00708"/>
    </source>
</evidence>
<dbReference type="NCBIfam" id="TIGR00756">
    <property type="entry name" value="PPR"/>
    <property type="match status" value="1"/>
</dbReference>
<protein>
    <recommendedName>
        <fullName evidence="6">Pentatricopeptide repeat protein</fullName>
    </recommendedName>
</protein>
<feature type="compositionally biased region" description="Low complexity" evidence="3">
    <location>
        <begin position="184"/>
        <end position="209"/>
    </location>
</feature>
<feature type="region of interest" description="Disordered" evidence="3">
    <location>
        <begin position="89"/>
        <end position="157"/>
    </location>
</feature>
<dbReference type="Pfam" id="PF13041">
    <property type="entry name" value="PPR_2"/>
    <property type="match status" value="1"/>
</dbReference>
<dbReference type="Proteomes" id="UP001451303">
    <property type="component" value="Unassembled WGS sequence"/>
</dbReference>
<evidence type="ECO:0000256" key="3">
    <source>
        <dbReference type="SAM" id="MobiDB-lite"/>
    </source>
</evidence>
<dbReference type="PROSITE" id="PS51375">
    <property type="entry name" value="PPR"/>
    <property type="match status" value="2"/>
</dbReference>
<evidence type="ECO:0000313" key="4">
    <source>
        <dbReference type="EMBL" id="KAL0473814.1"/>
    </source>
</evidence>
<comment type="caution">
    <text evidence="4">The sequence shown here is derived from an EMBL/GenBank/DDBJ whole genome shotgun (WGS) entry which is preliminary data.</text>
</comment>
<organism evidence="4 5">
    <name type="scientific">Neurospora intermedia</name>
    <dbReference type="NCBI Taxonomy" id="5142"/>
    <lineage>
        <taxon>Eukaryota</taxon>
        <taxon>Fungi</taxon>
        <taxon>Dikarya</taxon>
        <taxon>Ascomycota</taxon>
        <taxon>Pezizomycotina</taxon>
        <taxon>Sordariomycetes</taxon>
        <taxon>Sordariomycetidae</taxon>
        <taxon>Sordariales</taxon>
        <taxon>Sordariaceae</taxon>
        <taxon>Neurospora</taxon>
    </lineage>
</organism>
<sequence>MVNRWLAGRVGEENQDLRRGVRPHSNLGRCWGSACLSVSSNELHGTRDGSNLQGDPNLCRQRDCPEKEHGHNPNPLNCDLNAVVGDSDICGDSSTSARGRVPHQGPLPPEIPPSDPIHPPRLPSPSPRHGATPSPPLASTSPSSVNDVSTPSPTQDDIIKTMRDLGHVCLRCRAQLLVATQAARRPVTSRQPPSQSPSSCRSTYSYTTVAPNNTAQAHHEVGSPAQSQQQRQTATQHRRDGAWKAPTTKSRSDRSHASAHPSDSDGEGSQLVAMFNDIVHDVPRPSDITISDIDLLALGGRMDAKIKDNNSSCADAFKFFKKEIYPLIKAISAIPTRKIPKPVLRSIHDLLLPRILIEKTGNVHAPELPLMAHITEIMLELDAFDPIYWSPLIIEMIESVYRINPSPDRYTKINEYESAMARRDLVLFDLAATWKHFTKHRLPRTIVKDLRPASGSKAHAKGHTKEKFSEGFRGLERVMHNTLGSHGSSENALHISTWAAFGSYTLLTDPVRCSRLAAKEAGPFLEVMGKILAVVTTLKPTDFDPVLRRYPMLHAYIKTQTHLGSFLTNTPNRSARQVHPILQIKGTVEQAILKKNLGLLYSAWLQLWGEEEAPDPSKLPSYRENARIFDKFIYGFMALRRPQMSIDVWNKMEKAGISPTIETWTSMLQGAVMSHNARAIKTIWDRLIASETQLDSIVWTARISGLINNGAVAEGLKALDEMADKWKNQVKYPKQAVKPTIEPVNAAAVALIRLERDDLAADVLRWAAKQGIRPNIYTFNTLLQRLVRTNKVDETVALLESMKQAKIEPDGATFTILLEKALKNLHRQTPEEITSTVSDVMRMMESSGVMENMMVYAKAIYLLLQEGDRATTAVNAVLAHIWSQGLELTSHIYTMLAEHYFGRDPPDTKAVTALIDNRRLHLNENIDHIFWERVIKGYSRANDAVKAEEIFWKVFNAGMTELTMDAMFELLAAMMRHQGMLESAAKLVAALNPIKVAVTPDQVLASRDVEEPAEREARHARMKNERFWKHRFWHLAYKGGLMSDDLLEAFEKAHGDPREWGVEGDK</sequence>
<dbReference type="Gene3D" id="1.25.40.10">
    <property type="entry name" value="Tetratricopeptide repeat domain"/>
    <property type="match status" value="3"/>
</dbReference>
<evidence type="ECO:0000313" key="5">
    <source>
        <dbReference type="Proteomes" id="UP001451303"/>
    </source>
</evidence>
<feature type="repeat" description="PPR" evidence="2">
    <location>
        <begin position="625"/>
        <end position="659"/>
    </location>
</feature>
<keyword evidence="5" id="KW-1185">Reference proteome</keyword>
<accession>A0ABR3DMC0</accession>
<reference evidence="4 5" key="1">
    <citation type="submission" date="2023-09" db="EMBL/GenBank/DDBJ databases">
        <title>Multi-omics analysis of a traditional fermented food reveals byproduct-associated fungal strains for waste-to-food upcycling.</title>
        <authorList>
            <consortium name="Lawrence Berkeley National Laboratory"/>
            <person name="Rekdal V.M."/>
            <person name="Villalobos-Escobedo J.M."/>
            <person name="Rodriguez-Valeron N."/>
            <person name="Garcia M.O."/>
            <person name="Vasquez D.P."/>
            <person name="Damayanti I."/>
            <person name="Sorensen P.M."/>
            <person name="Baidoo E.E."/>
            <person name="De Carvalho A.C."/>
            <person name="Riley R."/>
            <person name="Lipzen A."/>
            <person name="He G."/>
            <person name="Yan M."/>
            <person name="Haridas S."/>
            <person name="Daum C."/>
            <person name="Yoshinaga Y."/>
            <person name="Ng V."/>
            <person name="Grigoriev I.V."/>
            <person name="Munk R."/>
            <person name="Nuraida L."/>
            <person name="Wijaya C.H."/>
            <person name="Morales P.-C."/>
            <person name="Keasling J.D."/>
        </authorList>
    </citation>
    <scope>NUCLEOTIDE SEQUENCE [LARGE SCALE GENOMIC DNA]</scope>
    <source>
        <strain evidence="4 5">FGSC 2613</strain>
    </source>
</reference>
<feature type="compositionally biased region" description="Pro residues" evidence="3">
    <location>
        <begin position="105"/>
        <end position="126"/>
    </location>
</feature>
<feature type="compositionally biased region" description="Low complexity" evidence="3">
    <location>
        <begin position="127"/>
        <end position="144"/>
    </location>
</feature>
<proteinExistence type="inferred from homology"/>